<evidence type="ECO:0000256" key="2">
    <source>
        <dbReference type="ARBA" id="ARBA00022692"/>
    </source>
</evidence>
<feature type="transmembrane region" description="Helical" evidence="6">
    <location>
        <begin position="252"/>
        <end position="273"/>
    </location>
</feature>
<dbReference type="InterPro" id="IPR050382">
    <property type="entry name" value="MFS_Na/Anion_cotransporter"/>
</dbReference>
<dbReference type="EMBL" id="CM000883">
    <property type="protein sequence ID" value="PNT65121.1"/>
    <property type="molecule type" value="Genomic_DNA"/>
</dbReference>
<proteinExistence type="predicted"/>
<keyword evidence="9" id="KW-1185">Reference proteome</keyword>
<dbReference type="OrthoDB" id="2250022at2759"/>
<name>A0A2K2CSW1_BRADI</name>
<feature type="region of interest" description="Disordered" evidence="5">
    <location>
        <begin position="118"/>
        <end position="153"/>
    </location>
</feature>
<dbReference type="EnsemblPlants" id="PNT65121">
    <property type="protein sequence ID" value="PNT65121"/>
    <property type="gene ID" value="BRADI_4g37608v3"/>
</dbReference>
<feature type="compositionally biased region" description="Basic and acidic residues" evidence="5">
    <location>
        <begin position="134"/>
        <end position="149"/>
    </location>
</feature>
<evidence type="ECO:0000256" key="4">
    <source>
        <dbReference type="ARBA" id="ARBA00023136"/>
    </source>
</evidence>
<sequence length="315" mass="33939">MGAWGPVCFRKFKAAAVAHTFSSAHGRSFRPSLRVLSSPASLQNPAPKFEPHGSTARLAPKPIPSEASTMAASSAALRPELYLLAAARGRHHHLLRMLPPRAPLLQHRRCRRRPLAVRFSTGDSGSGGGSAGAVEKRSVPEVTEEKGEDREEEVAGALELRWPPWEGIPERYRLMGATSLAFVICNMDKNLGWESVFYIFGLLGIICEELNLNLTEAAWVSILPPLGSMIITSIAAPFADNLISSGVDTTKGITNTVGAVPGIVGVALTGYLVDTTHSWSISLFAPSVFFYLTGTAVWLAFANSEPQDFSEPESE</sequence>
<dbReference type="AlphaFoldDB" id="A0A2K2CSW1"/>
<evidence type="ECO:0000256" key="1">
    <source>
        <dbReference type="ARBA" id="ARBA00004141"/>
    </source>
</evidence>
<dbReference type="InParanoid" id="A0A2K2CSW1"/>
<feature type="transmembrane region" description="Helical" evidence="6">
    <location>
        <begin position="217"/>
        <end position="240"/>
    </location>
</feature>
<evidence type="ECO:0008006" key="10">
    <source>
        <dbReference type="Google" id="ProtNLM"/>
    </source>
</evidence>
<evidence type="ECO:0000256" key="3">
    <source>
        <dbReference type="ARBA" id="ARBA00022989"/>
    </source>
</evidence>
<comment type="subcellular location">
    <subcellularLocation>
        <location evidence="1">Membrane</location>
        <topology evidence="1">Multi-pass membrane protein</topology>
    </subcellularLocation>
</comment>
<dbReference type="Gramene" id="PNT65121">
    <property type="protein sequence ID" value="PNT65121"/>
    <property type="gene ID" value="BRADI_4g37608v3"/>
</dbReference>
<evidence type="ECO:0000256" key="6">
    <source>
        <dbReference type="SAM" id="Phobius"/>
    </source>
</evidence>
<dbReference type="PANTHER" id="PTHR11662">
    <property type="entry name" value="SOLUTE CARRIER FAMILY 17"/>
    <property type="match status" value="1"/>
</dbReference>
<organism evidence="7">
    <name type="scientific">Brachypodium distachyon</name>
    <name type="common">Purple false brome</name>
    <name type="synonym">Trachynia distachya</name>
    <dbReference type="NCBI Taxonomy" id="15368"/>
    <lineage>
        <taxon>Eukaryota</taxon>
        <taxon>Viridiplantae</taxon>
        <taxon>Streptophyta</taxon>
        <taxon>Embryophyta</taxon>
        <taxon>Tracheophyta</taxon>
        <taxon>Spermatophyta</taxon>
        <taxon>Magnoliopsida</taxon>
        <taxon>Liliopsida</taxon>
        <taxon>Poales</taxon>
        <taxon>Poaceae</taxon>
        <taxon>BOP clade</taxon>
        <taxon>Pooideae</taxon>
        <taxon>Stipodae</taxon>
        <taxon>Brachypodieae</taxon>
        <taxon>Brachypodium</taxon>
    </lineage>
</organism>
<dbReference type="PANTHER" id="PTHR11662:SF243">
    <property type="entry name" value="ANION TRANSPORTER 6, CHLOROPLASTIC-RELATED"/>
    <property type="match status" value="1"/>
</dbReference>
<evidence type="ECO:0000313" key="7">
    <source>
        <dbReference type="EMBL" id="PNT65121.1"/>
    </source>
</evidence>
<dbReference type="Proteomes" id="UP000008810">
    <property type="component" value="Chromosome 4"/>
</dbReference>
<evidence type="ECO:0000313" key="8">
    <source>
        <dbReference type="EnsemblPlants" id="PNT65121"/>
    </source>
</evidence>
<keyword evidence="4 6" id="KW-0472">Membrane</keyword>
<evidence type="ECO:0000313" key="9">
    <source>
        <dbReference type="Proteomes" id="UP000008810"/>
    </source>
</evidence>
<dbReference type="STRING" id="15368.A0A2K2CSW1"/>
<dbReference type="GO" id="GO:0016020">
    <property type="term" value="C:membrane"/>
    <property type="evidence" value="ECO:0007669"/>
    <property type="project" value="UniProtKB-SubCell"/>
</dbReference>
<reference evidence="7" key="2">
    <citation type="submission" date="2017-06" db="EMBL/GenBank/DDBJ databases">
        <title>WGS assembly of Brachypodium distachyon.</title>
        <authorList>
            <consortium name="The International Brachypodium Initiative"/>
            <person name="Lucas S."/>
            <person name="Harmon-Smith M."/>
            <person name="Lail K."/>
            <person name="Tice H."/>
            <person name="Grimwood J."/>
            <person name="Bruce D."/>
            <person name="Barry K."/>
            <person name="Shu S."/>
            <person name="Lindquist E."/>
            <person name="Wang M."/>
            <person name="Pitluck S."/>
            <person name="Vogel J.P."/>
            <person name="Garvin D.F."/>
            <person name="Mockler T.C."/>
            <person name="Schmutz J."/>
            <person name="Rokhsar D."/>
            <person name="Bevan M.W."/>
        </authorList>
    </citation>
    <scope>NUCLEOTIDE SEQUENCE</scope>
    <source>
        <strain evidence="7">Bd21</strain>
    </source>
</reference>
<feature type="transmembrane region" description="Helical" evidence="6">
    <location>
        <begin position="279"/>
        <end position="301"/>
    </location>
</feature>
<accession>A0A2K2CSW1</accession>
<reference evidence="7 8" key="1">
    <citation type="journal article" date="2010" name="Nature">
        <title>Genome sequencing and analysis of the model grass Brachypodium distachyon.</title>
        <authorList>
            <consortium name="International Brachypodium Initiative"/>
        </authorList>
    </citation>
    <scope>NUCLEOTIDE SEQUENCE [LARGE SCALE GENOMIC DNA]</scope>
    <source>
        <strain evidence="7 8">Bd21</strain>
    </source>
</reference>
<evidence type="ECO:0000256" key="5">
    <source>
        <dbReference type="SAM" id="MobiDB-lite"/>
    </source>
</evidence>
<reference evidence="8" key="3">
    <citation type="submission" date="2018-08" db="UniProtKB">
        <authorList>
            <consortium name="EnsemblPlants"/>
        </authorList>
    </citation>
    <scope>IDENTIFICATION</scope>
    <source>
        <strain evidence="8">cv. Bd21</strain>
    </source>
</reference>
<keyword evidence="3 6" id="KW-1133">Transmembrane helix</keyword>
<feature type="region of interest" description="Disordered" evidence="5">
    <location>
        <begin position="40"/>
        <end position="62"/>
    </location>
</feature>
<gene>
    <name evidence="7" type="ORF">BRADI_4g37608v3</name>
</gene>
<keyword evidence="2 6" id="KW-0812">Transmembrane</keyword>
<protein>
    <recommendedName>
        <fullName evidence="10">Major facilitator superfamily (MFS) profile domain-containing protein</fullName>
    </recommendedName>
</protein>